<dbReference type="EMBL" id="CP036433">
    <property type="protein sequence ID" value="QDU94774.1"/>
    <property type="molecule type" value="Genomic_DNA"/>
</dbReference>
<reference evidence="1 2" key="1">
    <citation type="submission" date="2019-02" db="EMBL/GenBank/DDBJ databases">
        <title>Deep-cultivation of Planctomycetes and their phenomic and genomic characterization uncovers novel biology.</title>
        <authorList>
            <person name="Wiegand S."/>
            <person name="Jogler M."/>
            <person name="Boedeker C."/>
            <person name="Pinto D."/>
            <person name="Vollmers J."/>
            <person name="Rivas-Marin E."/>
            <person name="Kohn T."/>
            <person name="Peeters S.H."/>
            <person name="Heuer A."/>
            <person name="Rast P."/>
            <person name="Oberbeckmann S."/>
            <person name="Bunk B."/>
            <person name="Jeske O."/>
            <person name="Meyerdierks A."/>
            <person name="Storesund J.E."/>
            <person name="Kallscheuer N."/>
            <person name="Luecker S."/>
            <person name="Lage O.M."/>
            <person name="Pohl T."/>
            <person name="Merkel B.J."/>
            <person name="Hornburger P."/>
            <person name="Mueller R.-W."/>
            <person name="Bruemmer F."/>
            <person name="Labrenz M."/>
            <person name="Spormann A.M."/>
            <person name="Op den Camp H."/>
            <person name="Overmann J."/>
            <person name="Amann R."/>
            <person name="Jetten M.S.M."/>
            <person name="Mascher T."/>
            <person name="Medema M.H."/>
            <person name="Devos D.P."/>
            <person name="Kaster A.-K."/>
            <person name="Ovreas L."/>
            <person name="Rohde M."/>
            <person name="Galperin M.Y."/>
            <person name="Jogler C."/>
        </authorList>
    </citation>
    <scope>NUCLEOTIDE SEQUENCE [LARGE SCALE GENOMIC DNA]</scope>
    <source>
        <strain evidence="1 2">Pla85_3_4</strain>
    </source>
</reference>
<proteinExistence type="predicted"/>
<dbReference type="KEGG" id="lcre:Pla8534_25810"/>
<name>A0A518DSH0_9BACT</name>
<organism evidence="1 2">
    <name type="scientific">Lignipirellula cremea</name>
    <dbReference type="NCBI Taxonomy" id="2528010"/>
    <lineage>
        <taxon>Bacteria</taxon>
        <taxon>Pseudomonadati</taxon>
        <taxon>Planctomycetota</taxon>
        <taxon>Planctomycetia</taxon>
        <taxon>Pirellulales</taxon>
        <taxon>Pirellulaceae</taxon>
        <taxon>Lignipirellula</taxon>
    </lineage>
</organism>
<gene>
    <name evidence="1" type="ORF">Pla8534_25810</name>
</gene>
<accession>A0A518DSH0</accession>
<dbReference type="AlphaFoldDB" id="A0A518DSH0"/>
<dbReference type="Proteomes" id="UP000317648">
    <property type="component" value="Chromosome"/>
</dbReference>
<keyword evidence="2" id="KW-1185">Reference proteome</keyword>
<dbReference type="RefSeq" id="WP_145053468.1">
    <property type="nucleotide sequence ID" value="NZ_CP036433.1"/>
</dbReference>
<sequence>MSLFENELYHWRETYFVLFEEKQRPTAEAMKAALLELGERYEIAEIRIDESERFESVTIYSPTDFAAMDITYCGGEDALESVAQLREDMRDKPLTAVEKGKLKRLASCDARLDIYHFEQLSVEDDDDEILDPGALLIVLERVAKLCHGVGVDPQSGELM</sequence>
<protein>
    <submittedName>
        <fullName evidence="1">Uncharacterized protein</fullName>
    </submittedName>
</protein>
<evidence type="ECO:0000313" key="2">
    <source>
        <dbReference type="Proteomes" id="UP000317648"/>
    </source>
</evidence>
<dbReference type="OrthoDB" id="265526at2"/>
<evidence type="ECO:0000313" key="1">
    <source>
        <dbReference type="EMBL" id="QDU94774.1"/>
    </source>
</evidence>